<comment type="caution">
    <text evidence="4">The sequence shown here is derived from an EMBL/GenBank/DDBJ whole genome shotgun (WGS) entry which is preliminary data.</text>
</comment>
<dbReference type="Gene3D" id="1.25.40.10">
    <property type="entry name" value="Tetratricopeptide repeat domain"/>
    <property type="match status" value="6"/>
</dbReference>
<dbReference type="OrthoDB" id="1891906at2759"/>
<dbReference type="EMBL" id="JADFTS010000003">
    <property type="protein sequence ID" value="KAF9615333.1"/>
    <property type="molecule type" value="Genomic_DNA"/>
</dbReference>
<evidence type="ECO:0000313" key="4">
    <source>
        <dbReference type="EMBL" id="KAF9615333.1"/>
    </source>
</evidence>
<evidence type="ECO:0000256" key="1">
    <source>
        <dbReference type="ARBA" id="ARBA00022737"/>
    </source>
</evidence>
<feature type="compositionally biased region" description="Polar residues" evidence="3">
    <location>
        <begin position="51"/>
        <end position="60"/>
    </location>
</feature>
<feature type="repeat" description="PPR" evidence="2">
    <location>
        <begin position="285"/>
        <end position="319"/>
    </location>
</feature>
<dbReference type="Proteomes" id="UP000631114">
    <property type="component" value="Unassembled WGS sequence"/>
</dbReference>
<feature type="region of interest" description="Disordered" evidence="3">
    <location>
        <begin position="1"/>
        <end position="60"/>
    </location>
</feature>
<dbReference type="GO" id="GO:0009451">
    <property type="term" value="P:RNA modification"/>
    <property type="evidence" value="ECO:0007669"/>
    <property type="project" value="InterPro"/>
</dbReference>
<name>A0A835IEZ5_9MAGN</name>
<feature type="repeat" description="PPR" evidence="2">
    <location>
        <begin position="589"/>
        <end position="623"/>
    </location>
</feature>
<dbReference type="FunFam" id="1.25.40.10:FF:000073">
    <property type="entry name" value="Pentatricopeptide repeat-containing protein chloroplastic"/>
    <property type="match status" value="1"/>
</dbReference>
<feature type="repeat" description="PPR" evidence="2">
    <location>
        <begin position="387"/>
        <end position="421"/>
    </location>
</feature>
<dbReference type="GO" id="GO:0003723">
    <property type="term" value="F:RNA binding"/>
    <property type="evidence" value="ECO:0007669"/>
    <property type="project" value="InterPro"/>
</dbReference>
<dbReference type="Pfam" id="PF13041">
    <property type="entry name" value="PPR_2"/>
    <property type="match status" value="3"/>
</dbReference>
<evidence type="ECO:0008006" key="6">
    <source>
        <dbReference type="Google" id="ProtNLM"/>
    </source>
</evidence>
<dbReference type="PANTHER" id="PTHR47926:SF354">
    <property type="entry name" value="REPEAT (PPR-LIKE) SUPERFAMILY PROTEIN, PUTATIVE-RELATED"/>
    <property type="match status" value="1"/>
</dbReference>
<organism evidence="4 5">
    <name type="scientific">Coptis chinensis</name>
    <dbReference type="NCBI Taxonomy" id="261450"/>
    <lineage>
        <taxon>Eukaryota</taxon>
        <taxon>Viridiplantae</taxon>
        <taxon>Streptophyta</taxon>
        <taxon>Embryophyta</taxon>
        <taxon>Tracheophyta</taxon>
        <taxon>Spermatophyta</taxon>
        <taxon>Magnoliopsida</taxon>
        <taxon>Ranunculales</taxon>
        <taxon>Ranunculaceae</taxon>
        <taxon>Coptidoideae</taxon>
        <taxon>Coptis</taxon>
    </lineage>
</organism>
<dbReference type="PROSITE" id="PS51375">
    <property type="entry name" value="PPR"/>
    <property type="match status" value="4"/>
</dbReference>
<dbReference type="InterPro" id="IPR011990">
    <property type="entry name" value="TPR-like_helical_dom_sf"/>
</dbReference>
<accession>A0A835IEZ5</accession>
<evidence type="ECO:0000256" key="2">
    <source>
        <dbReference type="PROSITE-ProRule" id="PRU00708"/>
    </source>
</evidence>
<sequence>MEGLSSSSSLLLTNSSPSSKLHKTTSPSSKIQTKPPPNSKRPIFIKKKQTSKFPSKTQKFSQKDAFPQSLPLHKKNPSSIYKDIQNFARENKLKEALTILDYLEKEGIPVNTTTFSSLLNACVRTKSLGYGKQVHTHIRINGLDNNEFLRTRLVHMYSSCGSMEDAEKVFDELSTRSSCVSVYPWNALLRGNVVRGGWRCGDVLDTYSKMREMGVGMNVYTFSCLIKSFAGSSALTQGLKVHALLVKNGFGDGSIVIQTSLIDMYFKCGKIKLARLLFEEMDKIDVVVWGAMISGFAHNRLHKEALEYLRWMVREGVELNSVILTAALPAVGELWASYLGKEIHGYVIKTKNYANQLFIQSSLIDMYCKCGDMVSGRQVFRRSEVRDVISWTALISGYISNGRLDQALRSMIWMQQEGVKPDVVTIATVLPVCAQLKALKQGKEIHGYVIKNGYLPNVSIVTSLMVMYSRSGCLEYSCKLFDGTERRNVISWTAMIESFLKNQCLDEALVVFRSMQLSKHRPDPVTMSRILRVCGDMGELKFGKEVHGHVLRRDFVSVPFVSAEIVKMYGNSGEIEKAKLVFDTNPSKGSMTWTALIEAYGHNNRHQDALNLYDLMITNGFKPNHFTFQVVLSICDKAGFVNEACQIFDSMAKRYNVKPSEEHFNSIIELLTRLQFADEVLRYVRLKSSILQVDKMVC</sequence>
<proteinExistence type="predicted"/>
<dbReference type="Pfam" id="PF01535">
    <property type="entry name" value="PPR"/>
    <property type="match status" value="4"/>
</dbReference>
<protein>
    <recommendedName>
        <fullName evidence="6">Pentatricopeptide repeat-containing protein</fullName>
    </recommendedName>
</protein>
<feature type="repeat" description="PPR" evidence="2">
    <location>
        <begin position="488"/>
        <end position="522"/>
    </location>
</feature>
<dbReference type="Pfam" id="PF13812">
    <property type="entry name" value="PPR_3"/>
    <property type="match status" value="1"/>
</dbReference>
<dbReference type="PANTHER" id="PTHR47926">
    <property type="entry name" value="PENTATRICOPEPTIDE REPEAT-CONTAINING PROTEIN"/>
    <property type="match status" value="1"/>
</dbReference>
<dbReference type="NCBIfam" id="TIGR00756">
    <property type="entry name" value="PPR"/>
    <property type="match status" value="3"/>
</dbReference>
<dbReference type="AlphaFoldDB" id="A0A835IEZ5"/>
<dbReference type="FunFam" id="1.25.40.10:FF:001058">
    <property type="entry name" value="Pentatricopeptide repeat-containing protein chloroplastic"/>
    <property type="match status" value="1"/>
</dbReference>
<keyword evidence="1" id="KW-0677">Repeat</keyword>
<keyword evidence="5" id="KW-1185">Reference proteome</keyword>
<evidence type="ECO:0000313" key="5">
    <source>
        <dbReference type="Proteomes" id="UP000631114"/>
    </source>
</evidence>
<gene>
    <name evidence="4" type="ORF">IFM89_022984</name>
</gene>
<feature type="compositionally biased region" description="Low complexity" evidence="3">
    <location>
        <begin position="1"/>
        <end position="19"/>
    </location>
</feature>
<dbReference type="InterPro" id="IPR002885">
    <property type="entry name" value="PPR_rpt"/>
</dbReference>
<evidence type="ECO:0000256" key="3">
    <source>
        <dbReference type="SAM" id="MobiDB-lite"/>
    </source>
</evidence>
<dbReference type="FunFam" id="1.25.40.10:FF:000344">
    <property type="entry name" value="Pentatricopeptide repeat-containing protein"/>
    <property type="match status" value="1"/>
</dbReference>
<reference evidence="4 5" key="1">
    <citation type="submission" date="2020-10" db="EMBL/GenBank/DDBJ databases">
        <title>The Coptis chinensis genome and diversification of protoberbering-type alkaloids.</title>
        <authorList>
            <person name="Wang B."/>
            <person name="Shu S."/>
            <person name="Song C."/>
            <person name="Liu Y."/>
        </authorList>
    </citation>
    <scope>NUCLEOTIDE SEQUENCE [LARGE SCALE GENOMIC DNA]</scope>
    <source>
        <strain evidence="4">HL-2020</strain>
        <tissue evidence="4">Leaf</tissue>
    </source>
</reference>
<dbReference type="InterPro" id="IPR046960">
    <property type="entry name" value="PPR_At4g14850-like_plant"/>
</dbReference>